<comment type="caution">
    <text evidence="1">The sequence shown here is derived from an EMBL/GenBank/DDBJ whole genome shotgun (WGS) entry which is preliminary data.</text>
</comment>
<proteinExistence type="predicted"/>
<reference evidence="1 2" key="1">
    <citation type="journal article" date="2020" name="G3 (Bethesda)">
        <title>Whole Genome Sequencing and Comparative Genomics of Two Nematicidal Bacillus Strains Reveals a Wide Range of Possible Virulence Factors.</title>
        <authorList>
            <person name="Susic N."/>
            <person name="Janezic S."/>
            <person name="Rupnik M."/>
            <person name="Geric Stare B."/>
        </authorList>
    </citation>
    <scope>NUCLEOTIDE SEQUENCE [LARGE SCALE GENOMIC DNA]</scope>
    <source>
        <strain evidence="1 2">I-1582</strain>
    </source>
</reference>
<evidence type="ECO:0000313" key="1">
    <source>
        <dbReference type="EMBL" id="KAF0824978.1"/>
    </source>
</evidence>
<protein>
    <submittedName>
        <fullName evidence="1">Uncharacterized protein</fullName>
    </submittedName>
</protein>
<organism evidence="1 2">
    <name type="scientific">Cytobacillus firmus</name>
    <name type="common">Bacillus firmus</name>
    <dbReference type="NCBI Taxonomy" id="1399"/>
    <lineage>
        <taxon>Bacteria</taxon>
        <taxon>Bacillati</taxon>
        <taxon>Bacillota</taxon>
        <taxon>Bacilli</taxon>
        <taxon>Bacillales</taxon>
        <taxon>Bacillaceae</taxon>
        <taxon>Cytobacillus</taxon>
    </lineage>
</organism>
<accession>A0A800NBL1</accession>
<name>A0A800NBL1_CYTFI</name>
<evidence type="ECO:0000313" key="2">
    <source>
        <dbReference type="Proteomes" id="UP000465778"/>
    </source>
</evidence>
<dbReference type="Proteomes" id="UP000465778">
    <property type="component" value="Unassembled WGS sequence"/>
</dbReference>
<dbReference type="EMBL" id="VDEM01000008">
    <property type="protein sequence ID" value="KAF0824978.1"/>
    <property type="molecule type" value="Genomic_DNA"/>
</dbReference>
<dbReference type="AlphaFoldDB" id="A0A800NBL1"/>
<sequence>MLVIKPFIYQGFYHFLFDFSEFFIDSVNQFIYHEIKSILD</sequence>
<gene>
    <name evidence="1" type="ORF">KIS1582_1180</name>
</gene>